<evidence type="ECO:0000256" key="1">
    <source>
        <dbReference type="SAM" id="MobiDB-lite"/>
    </source>
</evidence>
<protein>
    <submittedName>
        <fullName evidence="3">Uncharacterized protein</fullName>
    </submittedName>
</protein>
<keyword evidence="2" id="KW-0732">Signal</keyword>
<organism evidence="3 4">
    <name type="scientific">Stephanodiscus triporus</name>
    <dbReference type="NCBI Taxonomy" id="2934178"/>
    <lineage>
        <taxon>Eukaryota</taxon>
        <taxon>Sar</taxon>
        <taxon>Stramenopiles</taxon>
        <taxon>Ochrophyta</taxon>
        <taxon>Bacillariophyta</taxon>
        <taxon>Coscinodiscophyceae</taxon>
        <taxon>Thalassiosirophycidae</taxon>
        <taxon>Stephanodiscales</taxon>
        <taxon>Stephanodiscaceae</taxon>
        <taxon>Stephanodiscus</taxon>
    </lineage>
</organism>
<sequence length="166" mass="17637">MARFTTALALLLIAAPAVAFCPGQSIVSRRNTLPPLGATRSANAHDRPRSAPKWAFGDDFDSPVLANPFSGTTVLDHEPIVDDECYMGKEGGAADCVDFDPPIRMTRSANAQDRPRSAPKWAFGDDFDSPVLANPKSGTTVLEHEPIVDDEDAATWAKEGGAATIA</sequence>
<name>A0ABD3QG41_9STRA</name>
<evidence type="ECO:0000256" key="2">
    <source>
        <dbReference type="SAM" id="SignalP"/>
    </source>
</evidence>
<keyword evidence="4" id="KW-1185">Reference proteome</keyword>
<evidence type="ECO:0000313" key="4">
    <source>
        <dbReference type="Proteomes" id="UP001530315"/>
    </source>
</evidence>
<reference evidence="3 4" key="1">
    <citation type="submission" date="2024-10" db="EMBL/GenBank/DDBJ databases">
        <title>Updated reference genomes for cyclostephanoid diatoms.</title>
        <authorList>
            <person name="Roberts W.R."/>
            <person name="Alverson A.J."/>
        </authorList>
    </citation>
    <scope>NUCLEOTIDE SEQUENCE [LARGE SCALE GENOMIC DNA]</scope>
    <source>
        <strain evidence="3 4">AJA276-08</strain>
    </source>
</reference>
<feature type="region of interest" description="Disordered" evidence="1">
    <location>
        <begin position="31"/>
        <end position="52"/>
    </location>
</feature>
<evidence type="ECO:0000313" key="3">
    <source>
        <dbReference type="EMBL" id="KAL3799388.1"/>
    </source>
</evidence>
<gene>
    <name evidence="3" type="ORF">ACHAW5_004520</name>
</gene>
<dbReference type="EMBL" id="JALLAZ020000256">
    <property type="protein sequence ID" value="KAL3799388.1"/>
    <property type="molecule type" value="Genomic_DNA"/>
</dbReference>
<dbReference type="Proteomes" id="UP001530315">
    <property type="component" value="Unassembled WGS sequence"/>
</dbReference>
<proteinExistence type="predicted"/>
<feature type="chain" id="PRO_5044741560" evidence="2">
    <location>
        <begin position="20"/>
        <end position="166"/>
    </location>
</feature>
<feature type="signal peptide" evidence="2">
    <location>
        <begin position="1"/>
        <end position="19"/>
    </location>
</feature>
<comment type="caution">
    <text evidence="3">The sequence shown here is derived from an EMBL/GenBank/DDBJ whole genome shotgun (WGS) entry which is preliminary data.</text>
</comment>
<dbReference type="AlphaFoldDB" id="A0ABD3QG41"/>
<accession>A0ABD3QG41</accession>